<dbReference type="PANTHER" id="PTHR34976">
    <property type="entry name" value="RIBONUCLEASE YQCG-RELATED"/>
    <property type="match status" value="1"/>
</dbReference>
<organism evidence="3 4">
    <name type="scientific">Bacillus wiedmannii</name>
    <dbReference type="NCBI Taxonomy" id="1890302"/>
    <lineage>
        <taxon>Bacteria</taxon>
        <taxon>Bacillati</taxon>
        <taxon>Bacillota</taxon>
        <taxon>Bacilli</taxon>
        <taxon>Bacillales</taxon>
        <taxon>Bacillaceae</taxon>
        <taxon>Bacillus</taxon>
        <taxon>Bacillus cereus group</taxon>
    </lineage>
</organism>
<sequence length="502" mass="55495">MSLNMYLGEVQNQTQSMNAVCTATIQGMEQAIQSIDAFAGDTVLQGQTYESARTFFVQTFRPLAQGIIFLCEELIRQNNAFPNDFESQVASTDVIEQELLEQIREIDRMKASMEAISQAMPMPGMDAMANLFTVMRQKLQKKLDHLHEFNQTSSNNYSTAIQLAASIATGLAEVQSGKGFSPASGTFSTRELNMEWLTPIQEIMYEQAIQDQIEEMDLIEKQVALKAQEDNRSWYEKTAIGAWEYLNGVIEFFQGAGSAAAENFIGLKTPDNDKLESKITYQAGRLTGNALSMVGSVIEIFEGISLIGASNFLTFVAEVGTGGLASPIVLPLNGVATVAGVGVVGHGGFVLHKSIQNAKDTLHKFQFSSNGSASTIKKSSPKKVKSLREQYLGKTPGKKSRTGREVIERMKNENPPRIRTTRAGKMQFKASDGVWYDLSKSDMAHLTDAVSWWNSIGRHYGAKSKEVRKWMLDSVNYELDHFSLNRSAGAKLGERYLPPTKK</sequence>
<comment type="caution">
    <text evidence="3">The sequence shown here is derived from an EMBL/GenBank/DDBJ whole genome shotgun (WGS) entry which is preliminary data.</text>
</comment>
<evidence type="ECO:0000256" key="1">
    <source>
        <dbReference type="ARBA" id="ARBA00034117"/>
    </source>
</evidence>
<dbReference type="InterPro" id="IPR051768">
    <property type="entry name" value="Bact_secretion_toxin"/>
</dbReference>
<dbReference type="Pfam" id="PF04740">
    <property type="entry name" value="LXG"/>
    <property type="match status" value="1"/>
</dbReference>
<dbReference type="AlphaFoldDB" id="A0A0G8CDE8"/>
<proteinExistence type="inferred from homology"/>
<evidence type="ECO:0000259" key="2">
    <source>
        <dbReference type="PROSITE" id="PS51756"/>
    </source>
</evidence>
<dbReference type="PANTHER" id="PTHR34976:SF1">
    <property type="entry name" value="TOXIN BC_0920"/>
    <property type="match status" value="1"/>
</dbReference>
<name>A0A0G8CDE8_9BACI</name>
<protein>
    <recommendedName>
        <fullName evidence="2">LXG domain-containing protein</fullName>
    </recommendedName>
</protein>
<dbReference type="PROSITE" id="PS51756">
    <property type="entry name" value="LXG"/>
    <property type="match status" value="1"/>
</dbReference>
<feature type="domain" description="LXG" evidence="2">
    <location>
        <begin position="1"/>
        <end position="217"/>
    </location>
</feature>
<dbReference type="EMBL" id="LCYN01000009">
    <property type="protein sequence ID" value="KKZ97489.1"/>
    <property type="molecule type" value="Genomic_DNA"/>
</dbReference>
<dbReference type="PATRIC" id="fig|1396.433.peg.516"/>
<gene>
    <name evidence="3" type="ORF">B4147_3016</name>
</gene>
<reference evidence="4" key="2">
    <citation type="submission" date="2015-04" db="EMBL/GenBank/DDBJ databases">
        <title>Draft Genome Sequences of Eight Spore-Forming Food Isolates of Bacillus cereus Genome sequencing.</title>
        <authorList>
            <person name="Krawcyk A.O."/>
            <person name="de Jong A."/>
            <person name="Eijlander R.T."/>
            <person name="Berendsen E.M."/>
            <person name="Holsappel S."/>
            <person name="Wells-Bennik M."/>
            <person name="Kuipers O.P."/>
        </authorList>
    </citation>
    <scope>NUCLEOTIDE SEQUENCE [LARGE SCALE GENOMIC DNA]</scope>
    <source>
        <strain evidence="4">B4147</strain>
    </source>
</reference>
<dbReference type="RefSeq" id="WP_046958265.1">
    <property type="nucleotide sequence ID" value="NZ_LCYN01000009.1"/>
</dbReference>
<evidence type="ECO:0000313" key="4">
    <source>
        <dbReference type="Proteomes" id="UP000035350"/>
    </source>
</evidence>
<dbReference type="InterPro" id="IPR006829">
    <property type="entry name" value="LXG_dom"/>
</dbReference>
<evidence type="ECO:0000313" key="3">
    <source>
        <dbReference type="EMBL" id="KKZ97489.1"/>
    </source>
</evidence>
<comment type="similarity">
    <text evidence="1">In the N-terminal section; belongs to the LXG family.</text>
</comment>
<accession>A0A0G8CDE8</accession>
<reference evidence="3 4" key="1">
    <citation type="journal article" date="2015" name="Genome Announc.">
        <title>Next-Generation Whole-Genome Sequencing of Eight Strains of Bacillus cereus, Isolated from Food.</title>
        <authorList>
            <person name="Krawczyk A.O."/>
            <person name="de Jong A."/>
            <person name="Eijlander R.T."/>
            <person name="Berendsen E.M."/>
            <person name="Holsappel S."/>
            <person name="Wells-Bennik M.H."/>
            <person name="Kuipers O.P."/>
        </authorList>
    </citation>
    <scope>NUCLEOTIDE SEQUENCE [LARGE SCALE GENOMIC DNA]</scope>
    <source>
        <strain evidence="3 4">B4147</strain>
    </source>
</reference>
<dbReference type="Proteomes" id="UP000035350">
    <property type="component" value="Unassembled WGS sequence"/>
</dbReference>